<dbReference type="InterPro" id="IPR035472">
    <property type="entry name" value="RpiR-like_SIS"/>
</dbReference>
<comment type="caution">
    <text evidence="6">The sequence shown here is derived from an EMBL/GenBank/DDBJ whole genome shotgun (WGS) entry which is preliminary data.</text>
</comment>
<dbReference type="InterPro" id="IPR000281">
    <property type="entry name" value="HTH_RpiR"/>
</dbReference>
<organism evidence="6 7">
    <name type="scientific">Klebsiella oxytoca</name>
    <dbReference type="NCBI Taxonomy" id="571"/>
    <lineage>
        <taxon>Bacteria</taxon>
        <taxon>Pseudomonadati</taxon>
        <taxon>Pseudomonadota</taxon>
        <taxon>Gammaproteobacteria</taxon>
        <taxon>Enterobacterales</taxon>
        <taxon>Enterobacteriaceae</taxon>
        <taxon>Klebsiella/Raoultella group</taxon>
        <taxon>Klebsiella</taxon>
    </lineage>
</organism>
<dbReference type="PROSITE" id="PS51464">
    <property type="entry name" value="SIS"/>
    <property type="match status" value="1"/>
</dbReference>
<feature type="domain" description="SIS" evidence="5">
    <location>
        <begin position="159"/>
        <end position="299"/>
    </location>
</feature>
<evidence type="ECO:0000256" key="1">
    <source>
        <dbReference type="ARBA" id="ARBA00023015"/>
    </source>
</evidence>
<evidence type="ECO:0000259" key="4">
    <source>
        <dbReference type="PROSITE" id="PS51071"/>
    </source>
</evidence>
<dbReference type="InterPro" id="IPR009057">
    <property type="entry name" value="Homeodomain-like_sf"/>
</dbReference>
<evidence type="ECO:0000313" key="6">
    <source>
        <dbReference type="EMBL" id="PXW48710.1"/>
    </source>
</evidence>
<dbReference type="Gene3D" id="1.10.10.10">
    <property type="entry name" value="Winged helix-like DNA-binding domain superfamily/Winged helix DNA-binding domain"/>
    <property type="match status" value="1"/>
</dbReference>
<name>A0A318FZ18_KLEOX</name>
<dbReference type="GO" id="GO:0003677">
    <property type="term" value="F:DNA binding"/>
    <property type="evidence" value="ECO:0007669"/>
    <property type="project" value="UniProtKB-KW"/>
</dbReference>
<dbReference type="EMBL" id="QJJG01000002">
    <property type="protein sequence ID" value="PXW48710.1"/>
    <property type="molecule type" value="Genomic_DNA"/>
</dbReference>
<dbReference type="GO" id="GO:1901135">
    <property type="term" value="P:carbohydrate derivative metabolic process"/>
    <property type="evidence" value="ECO:0007669"/>
    <property type="project" value="InterPro"/>
</dbReference>
<protein>
    <submittedName>
        <fullName evidence="6">RpiR family transcriptional regulator</fullName>
    </submittedName>
</protein>
<proteinExistence type="predicted"/>
<dbReference type="InterPro" id="IPR047640">
    <property type="entry name" value="RpiR-like"/>
</dbReference>
<dbReference type="Gene3D" id="3.40.50.10490">
    <property type="entry name" value="Glucose-6-phosphate isomerase like protein, domain 1"/>
    <property type="match status" value="1"/>
</dbReference>
<sequence length="326" mass="35721">MACQRKRAAPCALCCDLWRCFHRLNMVQSIIQNLPSDTRMSWSIDIISCITDRFVELTATEKRIAQFILDDVAAAAELPIAEMARLTNTSQASVTRFARALGCKDVRELKMKLAQSLAVGQRFILDVPDLEGVQGIYESIIGVLETNRRALDIEALKRAVSWLSDARQILALGMGGGSTICAQEIQYRLFRLGLPVVSQNDGLLVRMMSSAVTPKDVVIVLSLGGYTQEIIESAAIASQYGAKVIAITPAGTPLAEQADLVLPLLVRENDYIFKPSTSRYAMLAMVDVLATELAMANKTQAKGRLRRIKLALDSHRGGVDRQPLGD</sequence>
<dbReference type="Pfam" id="PF01418">
    <property type="entry name" value="HTH_6"/>
    <property type="match status" value="1"/>
</dbReference>
<dbReference type="PANTHER" id="PTHR30514">
    <property type="entry name" value="GLUCOKINASE"/>
    <property type="match status" value="1"/>
</dbReference>
<keyword evidence="2" id="KW-0238">DNA-binding</keyword>
<dbReference type="Pfam" id="PF01380">
    <property type="entry name" value="SIS"/>
    <property type="match status" value="1"/>
</dbReference>
<keyword evidence="1" id="KW-0805">Transcription regulation</keyword>
<feature type="domain" description="HTH rpiR-type" evidence="4">
    <location>
        <begin position="44"/>
        <end position="120"/>
    </location>
</feature>
<evidence type="ECO:0000259" key="5">
    <source>
        <dbReference type="PROSITE" id="PS51464"/>
    </source>
</evidence>
<reference evidence="6 7" key="1">
    <citation type="submission" date="2018-05" db="EMBL/GenBank/DDBJ databases">
        <title>Freshwater and sediment microbial communities from various areas in North America, analyzing microbe dynamics in response to fracking.</title>
        <authorList>
            <person name="Lamendella R."/>
        </authorList>
    </citation>
    <scope>NUCLEOTIDE SEQUENCE [LARGE SCALE GENOMIC DNA]</scope>
    <source>
        <strain evidence="6 7">67</strain>
    </source>
</reference>
<dbReference type="InterPro" id="IPR036388">
    <property type="entry name" value="WH-like_DNA-bd_sf"/>
</dbReference>
<accession>A0A318FZ18</accession>
<dbReference type="PANTHER" id="PTHR30514:SF1">
    <property type="entry name" value="HTH-TYPE TRANSCRIPTIONAL REGULATOR HEXR-RELATED"/>
    <property type="match status" value="1"/>
</dbReference>
<dbReference type="GO" id="GO:0097367">
    <property type="term" value="F:carbohydrate derivative binding"/>
    <property type="evidence" value="ECO:0007669"/>
    <property type="project" value="InterPro"/>
</dbReference>
<evidence type="ECO:0000313" key="7">
    <source>
        <dbReference type="Proteomes" id="UP000247485"/>
    </source>
</evidence>
<dbReference type="SUPFAM" id="SSF53697">
    <property type="entry name" value="SIS domain"/>
    <property type="match status" value="1"/>
</dbReference>
<dbReference type="Proteomes" id="UP000247485">
    <property type="component" value="Unassembled WGS sequence"/>
</dbReference>
<dbReference type="GO" id="GO:0003700">
    <property type="term" value="F:DNA-binding transcription factor activity"/>
    <property type="evidence" value="ECO:0007669"/>
    <property type="project" value="InterPro"/>
</dbReference>
<gene>
    <name evidence="6" type="ORF">DET57_102319</name>
</gene>
<dbReference type="InterPro" id="IPR046348">
    <property type="entry name" value="SIS_dom_sf"/>
</dbReference>
<dbReference type="InterPro" id="IPR001347">
    <property type="entry name" value="SIS_dom"/>
</dbReference>
<evidence type="ECO:0000256" key="2">
    <source>
        <dbReference type="ARBA" id="ARBA00023125"/>
    </source>
</evidence>
<dbReference type="SUPFAM" id="SSF46689">
    <property type="entry name" value="Homeodomain-like"/>
    <property type="match status" value="1"/>
</dbReference>
<evidence type="ECO:0000256" key="3">
    <source>
        <dbReference type="ARBA" id="ARBA00023163"/>
    </source>
</evidence>
<dbReference type="PROSITE" id="PS51071">
    <property type="entry name" value="HTH_RPIR"/>
    <property type="match status" value="1"/>
</dbReference>
<keyword evidence="3" id="KW-0804">Transcription</keyword>
<dbReference type="AlphaFoldDB" id="A0A318FZ18"/>
<dbReference type="CDD" id="cd05013">
    <property type="entry name" value="SIS_RpiR"/>
    <property type="match status" value="1"/>
</dbReference>